<feature type="signal peptide" evidence="2">
    <location>
        <begin position="1"/>
        <end position="41"/>
    </location>
</feature>
<keyword evidence="4" id="KW-1185">Reference proteome</keyword>
<accession>A0AAV7LNF1</accession>
<evidence type="ECO:0000256" key="2">
    <source>
        <dbReference type="SAM" id="SignalP"/>
    </source>
</evidence>
<reference evidence="3" key="1">
    <citation type="journal article" date="2022" name="bioRxiv">
        <title>Sequencing and chromosome-scale assembly of the giantPleurodeles waltlgenome.</title>
        <authorList>
            <person name="Brown T."/>
            <person name="Elewa A."/>
            <person name="Iarovenko S."/>
            <person name="Subramanian E."/>
            <person name="Araus A.J."/>
            <person name="Petzold A."/>
            <person name="Susuki M."/>
            <person name="Suzuki K.-i.T."/>
            <person name="Hayashi T."/>
            <person name="Toyoda A."/>
            <person name="Oliveira C."/>
            <person name="Osipova E."/>
            <person name="Leigh N.D."/>
            <person name="Simon A."/>
            <person name="Yun M.H."/>
        </authorList>
    </citation>
    <scope>NUCLEOTIDE SEQUENCE</scope>
    <source>
        <strain evidence="3">20211129_DDA</strain>
        <tissue evidence="3">Liver</tissue>
    </source>
</reference>
<proteinExistence type="predicted"/>
<evidence type="ECO:0000313" key="4">
    <source>
        <dbReference type="Proteomes" id="UP001066276"/>
    </source>
</evidence>
<protein>
    <submittedName>
        <fullName evidence="3">Uncharacterized protein</fullName>
    </submittedName>
</protein>
<evidence type="ECO:0000256" key="1">
    <source>
        <dbReference type="SAM" id="MobiDB-lite"/>
    </source>
</evidence>
<dbReference type="EMBL" id="JANPWB010000015">
    <property type="protein sequence ID" value="KAJ1092558.1"/>
    <property type="molecule type" value="Genomic_DNA"/>
</dbReference>
<dbReference type="AlphaFoldDB" id="A0AAV7LNF1"/>
<feature type="region of interest" description="Disordered" evidence="1">
    <location>
        <begin position="129"/>
        <end position="199"/>
    </location>
</feature>
<organism evidence="3 4">
    <name type="scientific">Pleurodeles waltl</name>
    <name type="common">Iberian ribbed newt</name>
    <dbReference type="NCBI Taxonomy" id="8319"/>
    <lineage>
        <taxon>Eukaryota</taxon>
        <taxon>Metazoa</taxon>
        <taxon>Chordata</taxon>
        <taxon>Craniata</taxon>
        <taxon>Vertebrata</taxon>
        <taxon>Euteleostomi</taxon>
        <taxon>Amphibia</taxon>
        <taxon>Batrachia</taxon>
        <taxon>Caudata</taxon>
        <taxon>Salamandroidea</taxon>
        <taxon>Salamandridae</taxon>
        <taxon>Pleurodelinae</taxon>
        <taxon>Pleurodeles</taxon>
    </lineage>
</organism>
<name>A0AAV7LNF1_PLEWA</name>
<comment type="caution">
    <text evidence="3">The sequence shown here is derived from an EMBL/GenBank/DDBJ whole genome shotgun (WGS) entry which is preliminary data.</text>
</comment>
<feature type="compositionally biased region" description="Basic and acidic residues" evidence="1">
    <location>
        <begin position="168"/>
        <end position="177"/>
    </location>
</feature>
<dbReference type="Proteomes" id="UP001066276">
    <property type="component" value="Chromosome 11"/>
</dbReference>
<feature type="chain" id="PRO_5043350202" evidence="2">
    <location>
        <begin position="42"/>
        <end position="247"/>
    </location>
</feature>
<sequence>MARRRPLSPAVARACPSRSHRRLCLLTALLLLLRGAHPAHATPPDVPLVWQPAGAVWHGERRRDGRSRVRALRRLEPVARRDPGRTQRLEQHWIVRGLGQRTAARGERSGLEGGPQRWGTVTARGYSLLSPPLPRALNSGGCRDRASPHPPGGAPSRLEQSRSGECVPRPDAERDPNVKTCRPVQFNEASETPEQRRCNCPSEDRQRRISVCSPGPNGDIYAPVGLLRAHCPTLTLSYPEDWGQQYY</sequence>
<evidence type="ECO:0000313" key="3">
    <source>
        <dbReference type="EMBL" id="KAJ1092558.1"/>
    </source>
</evidence>
<keyword evidence="2" id="KW-0732">Signal</keyword>
<gene>
    <name evidence="3" type="ORF">NDU88_005668</name>
</gene>